<accession>A0ABR3JQZ3</accession>
<reference evidence="2" key="1">
    <citation type="submission" date="2024-06" db="EMBL/GenBank/DDBJ databases">
        <title>Multi-omics analyses provide insights into the biosynthesis of the anticancer antibiotic pleurotin in Hohenbuehelia grisea.</title>
        <authorList>
            <person name="Weaver J.A."/>
            <person name="Alberti F."/>
        </authorList>
    </citation>
    <scope>NUCLEOTIDE SEQUENCE [LARGE SCALE GENOMIC DNA]</scope>
    <source>
        <strain evidence="2">T-177</strain>
    </source>
</reference>
<sequence>MVSVLIAQQEHITPMAPEHHAHALREGTSYQPRVKRHKRLAPEEALPTFEPQPHVPTAPPVISTRSSVPLVAVNVAPAFSSPTQVLRDADSALLLAPILVLARRLTINAQLPWACMRPWQAVIKAAASVLPSSPMDRVPPFVNVLQ</sequence>
<dbReference type="Proteomes" id="UP001556367">
    <property type="component" value="Unassembled WGS sequence"/>
</dbReference>
<proteinExistence type="predicted"/>
<organism evidence="1 2">
    <name type="scientific">Hohenbuehelia grisea</name>
    <dbReference type="NCBI Taxonomy" id="104357"/>
    <lineage>
        <taxon>Eukaryota</taxon>
        <taxon>Fungi</taxon>
        <taxon>Dikarya</taxon>
        <taxon>Basidiomycota</taxon>
        <taxon>Agaricomycotina</taxon>
        <taxon>Agaricomycetes</taxon>
        <taxon>Agaricomycetidae</taxon>
        <taxon>Agaricales</taxon>
        <taxon>Pleurotineae</taxon>
        <taxon>Pleurotaceae</taxon>
        <taxon>Hohenbuehelia</taxon>
    </lineage>
</organism>
<evidence type="ECO:0000313" key="1">
    <source>
        <dbReference type="EMBL" id="KAL0958029.1"/>
    </source>
</evidence>
<evidence type="ECO:0000313" key="2">
    <source>
        <dbReference type="Proteomes" id="UP001556367"/>
    </source>
</evidence>
<name>A0ABR3JQZ3_9AGAR</name>
<keyword evidence="2" id="KW-1185">Reference proteome</keyword>
<gene>
    <name evidence="1" type="ORF">HGRIS_000205</name>
</gene>
<dbReference type="EMBL" id="JASNQZ010000004">
    <property type="protein sequence ID" value="KAL0958029.1"/>
    <property type="molecule type" value="Genomic_DNA"/>
</dbReference>
<comment type="caution">
    <text evidence="1">The sequence shown here is derived from an EMBL/GenBank/DDBJ whole genome shotgun (WGS) entry which is preliminary data.</text>
</comment>
<protein>
    <submittedName>
        <fullName evidence="1">Uncharacterized protein</fullName>
    </submittedName>
</protein>